<comment type="caution">
    <text evidence="2">The sequence shown here is derived from an EMBL/GenBank/DDBJ whole genome shotgun (WGS) entry which is preliminary data.</text>
</comment>
<evidence type="ECO:0000313" key="3">
    <source>
        <dbReference type="Proteomes" id="UP000516437"/>
    </source>
</evidence>
<evidence type="ECO:0000313" key="2">
    <source>
        <dbReference type="EMBL" id="KAB1224286.1"/>
    </source>
</evidence>
<protein>
    <submittedName>
        <fullName evidence="2">Uncharacterized protein</fullName>
    </submittedName>
</protein>
<feature type="region of interest" description="Disordered" evidence="1">
    <location>
        <begin position="266"/>
        <end position="293"/>
    </location>
</feature>
<accession>A0A6A1WIL3</accession>
<feature type="compositionally biased region" description="Polar residues" evidence="1">
    <location>
        <begin position="268"/>
        <end position="293"/>
    </location>
</feature>
<dbReference type="PANTHER" id="PTHR35117">
    <property type="entry name" value="MYOSIN-M HEAVY PROTEIN"/>
    <property type="match status" value="1"/>
</dbReference>
<gene>
    <name evidence="2" type="ORF">CJ030_MR2G000918</name>
</gene>
<feature type="compositionally biased region" description="Polar residues" evidence="1">
    <location>
        <begin position="141"/>
        <end position="177"/>
    </location>
</feature>
<evidence type="ECO:0000256" key="1">
    <source>
        <dbReference type="SAM" id="MobiDB-lite"/>
    </source>
</evidence>
<sequence length="513" mass="55213">MGNRSKTKKPEKLGKGKVTPVQVAFIVDRYLSDNNYSETRSVFRTEASSLISKSPIREAPKSLLSLEAMLNEYICLKEQKVMVDQERLRLEQEKSRVQTLLQGMQAVMNTYNASGGLPWPPNFSADATRSAVGAVPKPVLPNSSPAGLPVHNTQTVKPLSTPSNTIMKPGNLSSPITDPSARKRKDFKALPDAPQAPKRPRSNLPTGKLPSGGAGPLPRSDNAVDCQEVGQPSRGIHSSPDYCLPGGPLVQGSSVAKCLFNQPLLPIPSNSSGPKTPGRANSSQSDTSTSLPEISTTANCIDSNSHRDFAPIRCTVISSKRVTVSPNKQMMYTMERSHCISSPSPIKTNLKRQNMREHVKGRLDFDGSNEATNTDNPIVDEVSTFESDKALDIFDMDLPNLDALGDFSFSEMLGDLDLDCEGIAYTCSPTLGGSVDSISGSSSPESVDGNVGANPVISEYSQTLTEVLSEKAMNMDGPESVTAVKSLTQCIRILSPAKICQNPLDQNNCFARN</sequence>
<keyword evidence="3" id="KW-1185">Reference proteome</keyword>
<feature type="region of interest" description="Disordered" evidence="1">
    <location>
        <begin position="136"/>
        <end position="239"/>
    </location>
</feature>
<dbReference type="Proteomes" id="UP000516437">
    <property type="component" value="Chromosome 2"/>
</dbReference>
<proteinExistence type="predicted"/>
<dbReference type="OrthoDB" id="1939654at2759"/>
<dbReference type="PANTHER" id="PTHR35117:SF1">
    <property type="entry name" value="MYOSIN-M HEAVY PROTEIN"/>
    <property type="match status" value="1"/>
</dbReference>
<dbReference type="EMBL" id="RXIC02000020">
    <property type="protein sequence ID" value="KAB1224286.1"/>
    <property type="molecule type" value="Genomic_DNA"/>
</dbReference>
<name>A0A6A1WIL3_9ROSI</name>
<reference evidence="2 3" key="1">
    <citation type="journal article" date="2019" name="Plant Biotechnol. J.">
        <title>The red bayberry genome and genetic basis of sex determination.</title>
        <authorList>
            <person name="Jia H.M."/>
            <person name="Jia H.J."/>
            <person name="Cai Q.L."/>
            <person name="Wang Y."/>
            <person name="Zhao H.B."/>
            <person name="Yang W.F."/>
            <person name="Wang G.Y."/>
            <person name="Li Y.H."/>
            <person name="Zhan D.L."/>
            <person name="Shen Y.T."/>
            <person name="Niu Q.F."/>
            <person name="Chang L."/>
            <person name="Qiu J."/>
            <person name="Zhao L."/>
            <person name="Xie H.B."/>
            <person name="Fu W.Y."/>
            <person name="Jin J."/>
            <person name="Li X.W."/>
            <person name="Jiao Y."/>
            <person name="Zhou C.C."/>
            <person name="Tu T."/>
            <person name="Chai C.Y."/>
            <person name="Gao J.L."/>
            <person name="Fan L.J."/>
            <person name="van de Weg E."/>
            <person name="Wang J.Y."/>
            <person name="Gao Z.S."/>
        </authorList>
    </citation>
    <scope>NUCLEOTIDE SEQUENCE [LARGE SCALE GENOMIC DNA]</scope>
    <source>
        <tissue evidence="2">Leaves</tissue>
    </source>
</reference>
<dbReference type="AlphaFoldDB" id="A0A6A1WIL3"/>
<organism evidence="2 3">
    <name type="scientific">Morella rubra</name>
    <name type="common">Chinese bayberry</name>
    <dbReference type="NCBI Taxonomy" id="262757"/>
    <lineage>
        <taxon>Eukaryota</taxon>
        <taxon>Viridiplantae</taxon>
        <taxon>Streptophyta</taxon>
        <taxon>Embryophyta</taxon>
        <taxon>Tracheophyta</taxon>
        <taxon>Spermatophyta</taxon>
        <taxon>Magnoliopsida</taxon>
        <taxon>eudicotyledons</taxon>
        <taxon>Gunneridae</taxon>
        <taxon>Pentapetalae</taxon>
        <taxon>rosids</taxon>
        <taxon>fabids</taxon>
        <taxon>Fagales</taxon>
        <taxon>Myricaceae</taxon>
        <taxon>Morella</taxon>
    </lineage>
</organism>